<organism evidence="2 3">
    <name type="scientific">Kribbella sancticallisti</name>
    <dbReference type="NCBI Taxonomy" id="460087"/>
    <lineage>
        <taxon>Bacteria</taxon>
        <taxon>Bacillati</taxon>
        <taxon>Actinomycetota</taxon>
        <taxon>Actinomycetes</taxon>
        <taxon>Propionibacteriales</taxon>
        <taxon>Kribbellaceae</taxon>
        <taxon>Kribbella</taxon>
    </lineage>
</organism>
<gene>
    <name evidence="2" type="ORF">GCM10009789_27700</name>
</gene>
<comment type="caution">
    <text evidence="2">The sequence shown here is derived from an EMBL/GenBank/DDBJ whole genome shotgun (WGS) entry which is preliminary data.</text>
</comment>
<dbReference type="InterPro" id="IPR016032">
    <property type="entry name" value="Sig_transdc_resp-reg_C-effctor"/>
</dbReference>
<accession>A0ABP4P2T2</accession>
<evidence type="ECO:0000313" key="2">
    <source>
        <dbReference type="EMBL" id="GAA1572605.1"/>
    </source>
</evidence>
<dbReference type="SUPFAM" id="SSF46894">
    <property type="entry name" value="C-terminal effector domain of the bipartite response regulators"/>
    <property type="match status" value="1"/>
</dbReference>
<feature type="region of interest" description="Disordered" evidence="1">
    <location>
        <begin position="97"/>
        <end position="120"/>
    </location>
</feature>
<sequence>MARPRLVVRGKEVIVEPAHPSRITPLLMAAYGLTEREQEVTRLVLHGTRPPTSPGACSSRRTRLQQQHLKSVFDKTGVRSRRDLVGKIFFAHYEPRVRDNEHRAAEGQPLRGGPVSRTAR</sequence>
<name>A0ABP4P2T2_9ACTN</name>
<evidence type="ECO:0000313" key="3">
    <source>
        <dbReference type="Proteomes" id="UP001500393"/>
    </source>
</evidence>
<dbReference type="Proteomes" id="UP001500393">
    <property type="component" value="Unassembled WGS sequence"/>
</dbReference>
<reference evidence="3" key="1">
    <citation type="journal article" date="2019" name="Int. J. Syst. Evol. Microbiol.">
        <title>The Global Catalogue of Microorganisms (GCM) 10K type strain sequencing project: providing services to taxonomists for standard genome sequencing and annotation.</title>
        <authorList>
            <consortium name="The Broad Institute Genomics Platform"/>
            <consortium name="The Broad Institute Genome Sequencing Center for Infectious Disease"/>
            <person name="Wu L."/>
            <person name="Ma J."/>
        </authorList>
    </citation>
    <scope>NUCLEOTIDE SEQUENCE [LARGE SCALE GENOMIC DNA]</scope>
    <source>
        <strain evidence="3">JCM 14969</strain>
    </source>
</reference>
<evidence type="ECO:0000256" key="1">
    <source>
        <dbReference type="SAM" id="MobiDB-lite"/>
    </source>
</evidence>
<dbReference type="EMBL" id="BAAAOS010000018">
    <property type="protein sequence ID" value="GAA1572605.1"/>
    <property type="molecule type" value="Genomic_DNA"/>
</dbReference>
<dbReference type="RefSeq" id="WP_344213632.1">
    <property type="nucleotide sequence ID" value="NZ_BAAAOS010000018.1"/>
</dbReference>
<keyword evidence="3" id="KW-1185">Reference proteome</keyword>
<proteinExistence type="predicted"/>
<protein>
    <recommendedName>
        <fullName evidence="4">HTH luxR-type domain-containing protein</fullName>
    </recommendedName>
</protein>
<evidence type="ECO:0008006" key="4">
    <source>
        <dbReference type="Google" id="ProtNLM"/>
    </source>
</evidence>